<feature type="signal peptide" evidence="1">
    <location>
        <begin position="1"/>
        <end position="20"/>
    </location>
</feature>
<evidence type="ECO:0000256" key="1">
    <source>
        <dbReference type="SAM" id="SignalP"/>
    </source>
</evidence>
<evidence type="ECO:0000313" key="3">
    <source>
        <dbReference type="Proteomes" id="UP000612893"/>
    </source>
</evidence>
<reference evidence="2" key="1">
    <citation type="submission" date="2020-10" db="EMBL/GenBank/DDBJ databases">
        <title>Ca. Dormibacterota MAGs.</title>
        <authorList>
            <person name="Montgomery K."/>
        </authorList>
    </citation>
    <scope>NUCLEOTIDE SEQUENCE [LARGE SCALE GENOMIC DNA]</scope>
    <source>
        <strain evidence="2">SC8812_S17_10</strain>
    </source>
</reference>
<dbReference type="RefSeq" id="WP_338205052.1">
    <property type="nucleotide sequence ID" value="NZ_JAEKNR010000233.1"/>
</dbReference>
<proteinExistence type="predicted"/>
<dbReference type="AlphaFoldDB" id="A0A934K5V6"/>
<dbReference type="EMBL" id="JAEKNR010000233">
    <property type="protein sequence ID" value="MBJ7601017.1"/>
    <property type="molecule type" value="Genomic_DNA"/>
</dbReference>
<dbReference type="Proteomes" id="UP000612893">
    <property type="component" value="Unassembled WGS sequence"/>
</dbReference>
<name>A0A934K5V6_9BACT</name>
<keyword evidence="1" id="KW-0732">Signal</keyword>
<evidence type="ECO:0000313" key="2">
    <source>
        <dbReference type="EMBL" id="MBJ7601017.1"/>
    </source>
</evidence>
<keyword evidence="3" id="KW-1185">Reference proteome</keyword>
<evidence type="ECO:0008006" key="4">
    <source>
        <dbReference type="Google" id="ProtNLM"/>
    </source>
</evidence>
<feature type="non-terminal residue" evidence="2">
    <location>
        <position position="153"/>
    </location>
</feature>
<organism evidence="2 3">
    <name type="scientific">Candidatus Nephthysia bennettiae</name>
    <dbReference type="NCBI Taxonomy" id="3127016"/>
    <lineage>
        <taxon>Bacteria</taxon>
        <taxon>Bacillati</taxon>
        <taxon>Candidatus Dormiibacterota</taxon>
        <taxon>Candidatus Dormibacteria</taxon>
        <taxon>Candidatus Dormibacterales</taxon>
        <taxon>Candidatus Dormibacteraceae</taxon>
        <taxon>Candidatus Nephthysia</taxon>
    </lineage>
</organism>
<dbReference type="Gene3D" id="6.10.250.3150">
    <property type="match status" value="1"/>
</dbReference>
<sequence length="153" mass="16781">MHRLLVVLLAVLSLARPAFADDITDREDAVKQRLADASVSITRLDAQARALESSIVETQQRSDRERAQLHILARVLYAQPAGDNLLMTVLSAGSVSEAFSRMGDLSSAAQQASRTRGALDRDLARLSAQKAQLVSDRQRQVGVQAQLQQEFDK</sequence>
<protein>
    <recommendedName>
        <fullName evidence="4">Peptidase M23</fullName>
    </recommendedName>
</protein>
<gene>
    <name evidence="2" type="ORF">JF922_23470</name>
</gene>
<feature type="chain" id="PRO_5037840720" description="Peptidase M23" evidence="1">
    <location>
        <begin position="21"/>
        <end position="153"/>
    </location>
</feature>
<comment type="caution">
    <text evidence="2">The sequence shown here is derived from an EMBL/GenBank/DDBJ whole genome shotgun (WGS) entry which is preliminary data.</text>
</comment>
<accession>A0A934K5V6</accession>